<protein>
    <submittedName>
        <fullName evidence="1">Uncharacterized protein</fullName>
    </submittedName>
</protein>
<dbReference type="KEGG" id="tog:HNI00_21670"/>
<dbReference type="EMBL" id="CP053540">
    <property type="protein sequence ID" value="WOB45448.1"/>
    <property type="molecule type" value="Genomic_DNA"/>
</dbReference>
<gene>
    <name evidence="1" type="ORF">HNI00_21670</name>
</gene>
<dbReference type="RefSeq" id="WP_316789416.1">
    <property type="nucleotide sequence ID" value="NZ_CP053540.1"/>
</dbReference>
<sequence>MPADKMPAEMLAPCKQIAARCNRTIGSESWHFAAMIERLRVTDPHQPALADREYVYVFFETKIEGFSPNWHYKLKNILKGSAIWKSASNLMDKIPPNCVSSLARLPLGIDG</sequence>
<organism evidence="1">
    <name type="scientific">Thermoleptolyngbya oregonensis NK1-22</name>
    <dbReference type="NCBI Taxonomy" id="2547457"/>
    <lineage>
        <taxon>Bacteria</taxon>
        <taxon>Bacillati</taxon>
        <taxon>Cyanobacteriota</taxon>
        <taxon>Cyanophyceae</taxon>
        <taxon>Oculatellales</taxon>
        <taxon>Oculatellaceae</taxon>
        <taxon>Thermoleptolyngbya</taxon>
    </lineage>
</organism>
<proteinExistence type="predicted"/>
<reference evidence="1" key="1">
    <citation type="submission" date="2020-05" db="EMBL/GenBank/DDBJ databases">
        <authorList>
            <person name="Zhu T."/>
            <person name="Keshari N."/>
            <person name="Lu X."/>
        </authorList>
    </citation>
    <scope>NUCLEOTIDE SEQUENCE</scope>
    <source>
        <strain evidence="1">NK1-22</strain>
    </source>
</reference>
<accession>A0AA97BRG9</accession>
<name>A0AA97BRG9_9CYAN</name>
<dbReference type="AlphaFoldDB" id="A0AA97BRG9"/>
<evidence type="ECO:0000313" key="1">
    <source>
        <dbReference type="EMBL" id="WOB45448.1"/>
    </source>
</evidence>